<evidence type="ECO:0000313" key="2">
    <source>
        <dbReference type="EMBL" id="VHO02189.1"/>
    </source>
</evidence>
<evidence type="ECO:0000256" key="1">
    <source>
        <dbReference type="SAM" id="MobiDB-lite"/>
    </source>
</evidence>
<protein>
    <recommendedName>
        <fullName evidence="3">MACPF domain-containing protein</fullName>
    </recommendedName>
</protein>
<organism evidence="2">
    <name type="scientific">Rheinheimera sp. BAL341</name>
    <dbReference type="NCBI Taxonomy" id="1708203"/>
    <lineage>
        <taxon>Bacteria</taxon>
        <taxon>Pseudomonadati</taxon>
        <taxon>Pseudomonadota</taxon>
        <taxon>Gammaproteobacteria</taxon>
        <taxon>Chromatiales</taxon>
        <taxon>Chromatiaceae</taxon>
        <taxon>Rheinheimera</taxon>
    </lineage>
</organism>
<gene>
    <name evidence="2" type="ORF">BAL341_599</name>
</gene>
<accession>A0A486XJE2</accession>
<reference evidence="2" key="1">
    <citation type="submission" date="2019-04" db="EMBL/GenBank/DDBJ databases">
        <authorList>
            <person name="Brambilla D."/>
        </authorList>
    </citation>
    <scope>NUCLEOTIDE SEQUENCE</scope>
    <source>
        <strain evidence="2">BAL1</strain>
    </source>
</reference>
<feature type="compositionally biased region" description="Basic and acidic residues" evidence="1">
    <location>
        <begin position="344"/>
        <end position="366"/>
    </location>
</feature>
<dbReference type="EMBL" id="CAAJGR010000058">
    <property type="protein sequence ID" value="VHO02189.1"/>
    <property type="molecule type" value="Genomic_DNA"/>
</dbReference>
<dbReference type="AlphaFoldDB" id="A0A486XJE2"/>
<sequence length="400" mass="44125">MLKSVLNVRDLALPLPSRLSAFQNQKALLENANNIKKNPVPPGTIKQLSTRYIDTTDSFEQAKALYVYFKGSYGFNSLEAAYKNASQYKEKSRRVFVLLESNGESVTLPPSSQTWSDTIVAESILDQDERIRQFLSDYGSHFILNINYGYRVAIEGKIDSTDSREQQEFFAALKAGIGKIKVGAQVSSENRTILTKDKVQINAEVTVGSITPDRPLILTGIDEISDFLKSLNSGTTQITPAPVTAKLFSYWSTLPRDTYPKLRSDFSRKPFAIAKSPYGVPEGTMLFWKPNISTDYETVEGSDPILRAPLGWSFCHEVMPGIAGSFLRVTDDGKKVGEVGGSTTHDHQARSGSNDKKRGSSKEHGSVADFADSSHTHGITVKATETLPPFYLAMCIIKDS</sequence>
<feature type="region of interest" description="Disordered" evidence="1">
    <location>
        <begin position="337"/>
        <end position="371"/>
    </location>
</feature>
<evidence type="ECO:0008006" key="3">
    <source>
        <dbReference type="Google" id="ProtNLM"/>
    </source>
</evidence>
<proteinExistence type="predicted"/>
<name>A0A486XJE2_9GAMM</name>